<keyword evidence="6" id="KW-0547">Nucleotide-binding</keyword>
<dbReference type="RefSeq" id="WP_354549324.1">
    <property type="nucleotide sequence ID" value="NZ_JBEPSM010000001.1"/>
</dbReference>
<dbReference type="InterPro" id="IPR003593">
    <property type="entry name" value="AAA+_ATPase"/>
</dbReference>
<proteinExistence type="inferred from homology"/>
<evidence type="ECO:0000313" key="11">
    <source>
        <dbReference type="EMBL" id="MET4633177.1"/>
    </source>
</evidence>
<keyword evidence="3" id="KW-1003">Cell membrane</keyword>
<keyword evidence="7 11" id="KW-0067">ATP-binding</keyword>
<dbReference type="PANTHER" id="PTHR43790">
    <property type="entry name" value="CARBOHYDRATE TRANSPORT ATP-BINDING PROTEIN MG119-RELATED"/>
    <property type="match status" value="1"/>
</dbReference>
<accession>A0ABV2QVY0</accession>
<keyword evidence="5" id="KW-0677">Repeat</keyword>
<sequence>MTDPQPLLKMTGIAKSFPGVKALDGVDLEVAPAEIHALLGENGAGKSTLLKILAGAQSPDRGTIQFAGQDVTLGTPQDAQKLGIVTIYQEFTLAPDMTIAENVFIGREPGPRFFINWPKMEAETLKLIRRIGLERSPMTLVRDLSVAEQQMVEIARALSMQSRVIIMDEPTSALSSAEVEKLFRIVRQLKSEGISIIFVTHRLEEVIEICDRLTVLRDGRNVGAGKVSETTIDGIIRLMVGREVNALYAHREAGEVGPIALAVEGLTRLRTAHDPHATELKDVSLHVRRGEILGIAGLVGAGRTEMARAIFGADPFDSGRVLIDGEPVDIRSPRDAIRRGIGLVPEDRKQQALFLAQAIRTNLSIAALDRIGRFGLFVDERKERDMVEEYRKLLNIRMASGDQAVGNLSGGNQQKVVLARWLALRPKVLIVDEPTRGIDIGAKVEVHNLLFEMAKSGIAVIAISSELPEVLAVADRIVTMREGRVTGETMRADATQEKLMTMMTLSAASRAA</sequence>
<evidence type="ECO:0000259" key="10">
    <source>
        <dbReference type="PROSITE" id="PS50893"/>
    </source>
</evidence>
<keyword evidence="9" id="KW-0472">Membrane</keyword>
<evidence type="ECO:0000256" key="8">
    <source>
        <dbReference type="ARBA" id="ARBA00022967"/>
    </source>
</evidence>
<dbReference type="GO" id="GO:0005524">
    <property type="term" value="F:ATP binding"/>
    <property type="evidence" value="ECO:0007669"/>
    <property type="project" value="UniProtKB-KW"/>
</dbReference>
<dbReference type="PROSITE" id="PS50893">
    <property type="entry name" value="ABC_TRANSPORTER_2"/>
    <property type="match status" value="2"/>
</dbReference>
<dbReference type="SMART" id="SM00382">
    <property type="entry name" value="AAA"/>
    <property type="match status" value="2"/>
</dbReference>
<evidence type="ECO:0000256" key="4">
    <source>
        <dbReference type="ARBA" id="ARBA00022597"/>
    </source>
</evidence>
<protein>
    <submittedName>
        <fullName evidence="11">Inositol transport system ATP-binding protein</fullName>
    </submittedName>
</protein>
<evidence type="ECO:0000256" key="5">
    <source>
        <dbReference type="ARBA" id="ARBA00022737"/>
    </source>
</evidence>
<reference evidence="11 12" key="1">
    <citation type="submission" date="2024-06" db="EMBL/GenBank/DDBJ databases">
        <title>Sorghum-associated microbial communities from plants grown in Nebraska, USA.</title>
        <authorList>
            <person name="Schachtman D."/>
        </authorList>
    </citation>
    <scope>NUCLEOTIDE SEQUENCE [LARGE SCALE GENOMIC DNA]</scope>
    <source>
        <strain evidence="11 12">3207</strain>
    </source>
</reference>
<dbReference type="Proteomes" id="UP001549321">
    <property type="component" value="Unassembled WGS sequence"/>
</dbReference>
<evidence type="ECO:0000313" key="12">
    <source>
        <dbReference type="Proteomes" id="UP001549321"/>
    </source>
</evidence>
<evidence type="ECO:0000256" key="9">
    <source>
        <dbReference type="ARBA" id="ARBA00023136"/>
    </source>
</evidence>
<keyword evidence="12" id="KW-1185">Reference proteome</keyword>
<comment type="caution">
    <text evidence="11">The sequence shown here is derived from an EMBL/GenBank/DDBJ whole genome shotgun (WGS) entry which is preliminary data.</text>
</comment>
<evidence type="ECO:0000256" key="7">
    <source>
        <dbReference type="ARBA" id="ARBA00022840"/>
    </source>
</evidence>
<dbReference type="InterPro" id="IPR027417">
    <property type="entry name" value="P-loop_NTPase"/>
</dbReference>
<evidence type="ECO:0000256" key="6">
    <source>
        <dbReference type="ARBA" id="ARBA00022741"/>
    </source>
</evidence>
<dbReference type="EMBL" id="JBEPSM010000001">
    <property type="protein sequence ID" value="MET4633177.1"/>
    <property type="molecule type" value="Genomic_DNA"/>
</dbReference>
<dbReference type="SUPFAM" id="SSF52540">
    <property type="entry name" value="P-loop containing nucleoside triphosphate hydrolases"/>
    <property type="match status" value="2"/>
</dbReference>
<dbReference type="PANTHER" id="PTHR43790:SF3">
    <property type="entry name" value="D-ALLOSE IMPORT ATP-BINDING PROTEIN ALSA-RELATED"/>
    <property type="match status" value="1"/>
</dbReference>
<dbReference type="CDD" id="cd03215">
    <property type="entry name" value="ABC_Carb_Monos_II"/>
    <property type="match status" value="1"/>
</dbReference>
<feature type="domain" description="ABC transporter" evidence="10">
    <location>
        <begin position="261"/>
        <end position="507"/>
    </location>
</feature>
<keyword evidence="4" id="KW-0762">Sugar transport</keyword>
<dbReference type="InterPro" id="IPR017871">
    <property type="entry name" value="ABC_transporter-like_CS"/>
</dbReference>
<dbReference type="Pfam" id="PF00005">
    <property type="entry name" value="ABC_tran"/>
    <property type="match status" value="2"/>
</dbReference>
<gene>
    <name evidence="11" type="ORF">ABIE08_001090</name>
</gene>
<dbReference type="CDD" id="cd03216">
    <property type="entry name" value="ABC_Carb_Monos_I"/>
    <property type="match status" value="1"/>
</dbReference>
<dbReference type="InterPro" id="IPR050107">
    <property type="entry name" value="ABC_carbohydrate_import_ATPase"/>
</dbReference>
<dbReference type="InterPro" id="IPR003439">
    <property type="entry name" value="ABC_transporter-like_ATP-bd"/>
</dbReference>
<keyword evidence="2" id="KW-0813">Transport</keyword>
<feature type="domain" description="ABC transporter" evidence="10">
    <location>
        <begin position="8"/>
        <end position="243"/>
    </location>
</feature>
<name>A0ABV2QVY0_9HYPH</name>
<keyword evidence="8" id="KW-1278">Translocase</keyword>
<dbReference type="PROSITE" id="PS00211">
    <property type="entry name" value="ABC_TRANSPORTER_1"/>
    <property type="match status" value="1"/>
</dbReference>
<dbReference type="Gene3D" id="3.40.50.300">
    <property type="entry name" value="P-loop containing nucleotide triphosphate hydrolases"/>
    <property type="match status" value="2"/>
</dbReference>
<comment type="similarity">
    <text evidence="1">Belongs to the ABC transporter superfamily.</text>
</comment>
<evidence type="ECO:0000256" key="3">
    <source>
        <dbReference type="ARBA" id="ARBA00022475"/>
    </source>
</evidence>
<organism evidence="11 12">
    <name type="scientific">Kaistia defluvii</name>
    <dbReference type="NCBI Taxonomy" id="410841"/>
    <lineage>
        <taxon>Bacteria</taxon>
        <taxon>Pseudomonadati</taxon>
        <taxon>Pseudomonadota</taxon>
        <taxon>Alphaproteobacteria</taxon>
        <taxon>Hyphomicrobiales</taxon>
        <taxon>Kaistiaceae</taxon>
        <taxon>Kaistia</taxon>
    </lineage>
</organism>
<evidence type="ECO:0000256" key="1">
    <source>
        <dbReference type="ARBA" id="ARBA00005417"/>
    </source>
</evidence>
<evidence type="ECO:0000256" key="2">
    <source>
        <dbReference type="ARBA" id="ARBA00022448"/>
    </source>
</evidence>